<dbReference type="PANTHER" id="PTHR43639:SF1">
    <property type="entry name" value="SHORT-CHAIN DEHYDROGENASE_REDUCTASE FAMILY PROTEIN"/>
    <property type="match status" value="1"/>
</dbReference>
<dbReference type="PRINTS" id="PR00081">
    <property type="entry name" value="GDHRDH"/>
</dbReference>
<comment type="similarity">
    <text evidence="1">Belongs to the short-chain dehydrogenases/reductases (SDR) family.</text>
</comment>
<reference evidence="3 4" key="1">
    <citation type="submission" date="2021-03" db="EMBL/GenBank/DDBJ databases">
        <title>Novel species identification of genus Shewanella.</title>
        <authorList>
            <person name="Liu G."/>
            <person name="Zhang Q."/>
        </authorList>
    </citation>
    <scope>NUCLEOTIDE SEQUENCE [LARGE SCALE GENOMIC DNA]</scope>
    <source>
        <strain evidence="3 4">FJAT-52962</strain>
    </source>
</reference>
<evidence type="ECO:0000256" key="1">
    <source>
        <dbReference type="ARBA" id="ARBA00006484"/>
    </source>
</evidence>
<dbReference type="EMBL" id="CP071502">
    <property type="protein sequence ID" value="QSX38915.1"/>
    <property type="molecule type" value="Genomic_DNA"/>
</dbReference>
<keyword evidence="2" id="KW-0560">Oxidoreductase</keyword>
<dbReference type="InterPro" id="IPR002347">
    <property type="entry name" value="SDR_fam"/>
</dbReference>
<evidence type="ECO:0000313" key="3">
    <source>
        <dbReference type="EMBL" id="QSX38915.1"/>
    </source>
</evidence>
<dbReference type="InterPro" id="IPR036291">
    <property type="entry name" value="NAD(P)-bd_dom_sf"/>
</dbReference>
<evidence type="ECO:0000313" key="4">
    <source>
        <dbReference type="Proteomes" id="UP000663207"/>
    </source>
</evidence>
<dbReference type="RefSeq" id="WP_207381907.1">
    <property type="nucleotide sequence ID" value="NZ_CP071502.1"/>
</dbReference>
<dbReference type="Pfam" id="PF13561">
    <property type="entry name" value="adh_short_C2"/>
    <property type="match status" value="1"/>
</dbReference>
<dbReference type="SUPFAM" id="SSF51735">
    <property type="entry name" value="NAD(P)-binding Rossmann-fold domains"/>
    <property type="match status" value="1"/>
</dbReference>
<proteinExistence type="inferred from homology"/>
<gene>
    <name evidence="3" type="ORF">JYB85_09035</name>
</gene>
<accession>A0ABX7R826</accession>
<dbReference type="PRINTS" id="PR00080">
    <property type="entry name" value="SDRFAMILY"/>
</dbReference>
<dbReference type="PANTHER" id="PTHR43639">
    <property type="entry name" value="OXIDOREDUCTASE, SHORT-CHAIN DEHYDROGENASE/REDUCTASE FAMILY (AFU_ORTHOLOGUE AFUA_5G02870)"/>
    <property type="match status" value="1"/>
</dbReference>
<name>A0ABX7R826_9GAMM</name>
<sequence>MQHWALITGGSRRIGAAIARNLHGAGYNVALHYHESAEEATALAAHFNSIRQGSCRTFRADLAEAAELDSLIDQVKQLSGLKVLVNNAAVFTTDARPFSRAQASSILNTNLLAPYAMATALAPLLAQQLGVVINLLDIHGRRPLRGHGLYSISKAALEMATLSLAQELAPSVRVNGVAPGAILWPETSDGQAIQQVLGQIPLSRAGEPEDIARTVRFLVEAPYISGQVIAVDGGRSACGFQGAG</sequence>
<evidence type="ECO:0000256" key="2">
    <source>
        <dbReference type="ARBA" id="ARBA00023002"/>
    </source>
</evidence>
<dbReference type="Proteomes" id="UP000663207">
    <property type="component" value="Chromosome"/>
</dbReference>
<protein>
    <submittedName>
        <fullName evidence="3">SDR family oxidoreductase</fullName>
    </submittedName>
</protein>
<keyword evidence="4" id="KW-1185">Reference proteome</keyword>
<dbReference type="Gene3D" id="3.40.50.720">
    <property type="entry name" value="NAD(P)-binding Rossmann-like Domain"/>
    <property type="match status" value="1"/>
</dbReference>
<organism evidence="3 4">
    <name type="scientific">Shewanella sedimentimangrovi</name>
    <dbReference type="NCBI Taxonomy" id="2814293"/>
    <lineage>
        <taxon>Bacteria</taxon>
        <taxon>Pseudomonadati</taxon>
        <taxon>Pseudomonadota</taxon>
        <taxon>Gammaproteobacteria</taxon>
        <taxon>Alteromonadales</taxon>
        <taxon>Shewanellaceae</taxon>
        <taxon>Shewanella</taxon>
    </lineage>
</organism>